<comment type="cofactor">
    <cofactor evidence="1 6">
        <name>FAD</name>
        <dbReference type="ChEBI" id="CHEBI:57692"/>
    </cofactor>
</comment>
<feature type="active site" description="Proton donor" evidence="5">
    <location>
        <position position="518"/>
    </location>
</feature>
<dbReference type="InParanoid" id="A0A1Y2DU97"/>
<feature type="region of interest" description="Disordered" evidence="7">
    <location>
        <begin position="148"/>
        <end position="169"/>
    </location>
</feature>
<evidence type="ECO:0000259" key="8">
    <source>
        <dbReference type="PROSITE" id="PS00624"/>
    </source>
</evidence>
<dbReference type="Proteomes" id="UP000193467">
    <property type="component" value="Unassembled WGS sequence"/>
</dbReference>
<keyword evidence="10" id="KW-1185">Reference proteome</keyword>
<dbReference type="InterPro" id="IPR012132">
    <property type="entry name" value="GMC_OxRdtase"/>
</dbReference>
<comment type="caution">
    <text evidence="9">The sequence shown here is derived from an EMBL/GenBank/DDBJ whole genome shotgun (WGS) entry which is preliminary data.</text>
</comment>
<evidence type="ECO:0000256" key="2">
    <source>
        <dbReference type="ARBA" id="ARBA00010790"/>
    </source>
</evidence>
<feature type="compositionally biased region" description="Basic and acidic residues" evidence="7">
    <location>
        <begin position="148"/>
        <end position="164"/>
    </location>
</feature>
<evidence type="ECO:0000256" key="7">
    <source>
        <dbReference type="SAM" id="MobiDB-lite"/>
    </source>
</evidence>
<dbReference type="PIRSF" id="PIRSF000137">
    <property type="entry name" value="Alcohol_oxidase"/>
    <property type="match status" value="1"/>
</dbReference>
<dbReference type="InterPro" id="IPR007867">
    <property type="entry name" value="GMC_OxRtase_C"/>
</dbReference>
<dbReference type="GO" id="GO:0016614">
    <property type="term" value="F:oxidoreductase activity, acting on CH-OH group of donors"/>
    <property type="evidence" value="ECO:0007669"/>
    <property type="project" value="InterPro"/>
</dbReference>
<dbReference type="PANTHER" id="PTHR11552:SF147">
    <property type="entry name" value="CHOLINE DEHYDROGENASE, MITOCHONDRIAL"/>
    <property type="match status" value="1"/>
</dbReference>
<feature type="domain" description="Glucose-methanol-choline oxidoreductase N-terminal" evidence="8">
    <location>
        <begin position="285"/>
        <end position="299"/>
    </location>
</feature>
<feature type="active site" description="Proton acceptor" evidence="5">
    <location>
        <position position="567"/>
    </location>
</feature>
<organism evidence="9 10">
    <name type="scientific">Leucosporidium creatinivorum</name>
    <dbReference type="NCBI Taxonomy" id="106004"/>
    <lineage>
        <taxon>Eukaryota</taxon>
        <taxon>Fungi</taxon>
        <taxon>Dikarya</taxon>
        <taxon>Basidiomycota</taxon>
        <taxon>Pucciniomycotina</taxon>
        <taxon>Microbotryomycetes</taxon>
        <taxon>Leucosporidiales</taxon>
        <taxon>Leucosporidium</taxon>
    </lineage>
</organism>
<feature type="binding site" evidence="6">
    <location>
        <position position="243"/>
    </location>
    <ligand>
        <name>FAD</name>
        <dbReference type="ChEBI" id="CHEBI:57692"/>
    </ligand>
</feature>
<evidence type="ECO:0000256" key="3">
    <source>
        <dbReference type="ARBA" id="ARBA00022630"/>
    </source>
</evidence>
<dbReference type="Gene3D" id="3.30.560.10">
    <property type="entry name" value="Glucose Oxidase, domain 3"/>
    <property type="match status" value="1"/>
</dbReference>
<dbReference type="AlphaFoldDB" id="A0A1Y2DU97"/>
<dbReference type="STRING" id="106004.A0A1Y2DU97"/>
<dbReference type="Pfam" id="PF00732">
    <property type="entry name" value="GMC_oxred_N"/>
    <property type="match status" value="1"/>
</dbReference>
<name>A0A1Y2DU97_9BASI</name>
<sequence>MPIFSSYAGVNDPSRLASPVGALPSKAFDFVICGGGTAGCVLASRLSEDPNVSVLLIEAGESDQKQLMSKIPAGCSPAEWSFRTVAQDECNGRDMYQPRGKMLGGCSSINAMIYQHGSPEDFDEWEQKGAHGWNYAALKPYFRKAERHTPHPDHKIDMEHRGKEGPWISSYPPTNEITAAFVLAGTEAGIPANPDLNVETNSTGITRFQAIIHNGKRSSTNAAYLPKAVYSRQNLFILTGTQVTRLNFDSPSSGPRRCTSVEVGQTKAGPRWVVGVKKEAIVSQGAFGTPQLLHASGIGAKAELEKVGVPVVKDLPGVGEYLKDHLLTTVSWKAKKGSSLQYLTNPAATLPALARWLIDGKGALSTNLAEAGAFLRSDAIPGQVSSIAKGTTNAAGINSPDLEMINGELISQLLFHDPDPTWGSDFFTMAPVVLRPFSSGTVKISSGNTFDAPLIDPRYLTDKRDVAVMLEGLKLARRIGRTEPLSAYLGDSVQLDLDNATDEQLIEHIKEWSETIYHPTSTAKIGEQVSRCDEAAGGVIDSNLKVYGFEGLRVCDASIFPEALSAHPVAAIVACAERFADLLKAEHKA</sequence>
<protein>
    <submittedName>
        <fullName evidence="9">GMC oxidoreductase</fullName>
    </submittedName>
</protein>
<dbReference type="PROSITE" id="PS00624">
    <property type="entry name" value="GMC_OXRED_2"/>
    <property type="match status" value="1"/>
</dbReference>
<evidence type="ECO:0000313" key="10">
    <source>
        <dbReference type="Proteomes" id="UP000193467"/>
    </source>
</evidence>
<accession>A0A1Y2DU97</accession>
<evidence type="ECO:0000256" key="1">
    <source>
        <dbReference type="ARBA" id="ARBA00001974"/>
    </source>
</evidence>
<dbReference type="InterPro" id="IPR000172">
    <property type="entry name" value="GMC_OxRdtase_N"/>
</dbReference>
<dbReference type="SUPFAM" id="SSF54373">
    <property type="entry name" value="FAD-linked reductases, C-terminal domain"/>
    <property type="match status" value="1"/>
</dbReference>
<evidence type="ECO:0000256" key="4">
    <source>
        <dbReference type="ARBA" id="ARBA00022827"/>
    </source>
</evidence>
<dbReference type="InterPro" id="IPR036188">
    <property type="entry name" value="FAD/NAD-bd_sf"/>
</dbReference>
<keyword evidence="4 6" id="KW-0274">FAD</keyword>
<dbReference type="Gene3D" id="3.50.50.60">
    <property type="entry name" value="FAD/NAD(P)-binding domain"/>
    <property type="match status" value="1"/>
</dbReference>
<gene>
    <name evidence="9" type="ORF">BCR35DRAFT_346715</name>
</gene>
<evidence type="ECO:0000256" key="5">
    <source>
        <dbReference type="PIRSR" id="PIRSR000137-1"/>
    </source>
</evidence>
<dbReference type="OrthoDB" id="269227at2759"/>
<proteinExistence type="inferred from homology"/>
<reference evidence="9 10" key="1">
    <citation type="submission" date="2016-07" db="EMBL/GenBank/DDBJ databases">
        <title>Pervasive Adenine N6-methylation of Active Genes in Fungi.</title>
        <authorList>
            <consortium name="DOE Joint Genome Institute"/>
            <person name="Mondo S.J."/>
            <person name="Dannebaum R.O."/>
            <person name="Kuo R.C."/>
            <person name="Labutti K."/>
            <person name="Haridas S."/>
            <person name="Kuo A."/>
            <person name="Salamov A."/>
            <person name="Ahrendt S.R."/>
            <person name="Lipzen A."/>
            <person name="Sullivan W."/>
            <person name="Andreopoulos W.B."/>
            <person name="Clum A."/>
            <person name="Lindquist E."/>
            <person name="Daum C."/>
            <person name="Ramamoorthy G.K."/>
            <person name="Gryganskyi A."/>
            <person name="Culley D."/>
            <person name="Magnuson J.K."/>
            <person name="James T.Y."/>
            <person name="O'Malley M.A."/>
            <person name="Stajich J.E."/>
            <person name="Spatafora J.W."/>
            <person name="Visel A."/>
            <person name="Grigoriev I.V."/>
        </authorList>
    </citation>
    <scope>NUCLEOTIDE SEQUENCE [LARGE SCALE GENOMIC DNA]</scope>
    <source>
        <strain evidence="9 10">62-1032</strain>
    </source>
</reference>
<dbReference type="Pfam" id="PF05199">
    <property type="entry name" value="GMC_oxred_C"/>
    <property type="match status" value="1"/>
</dbReference>
<evidence type="ECO:0000256" key="6">
    <source>
        <dbReference type="PIRSR" id="PIRSR000137-2"/>
    </source>
</evidence>
<dbReference type="EMBL" id="MCGR01000070">
    <property type="protein sequence ID" value="ORY62724.1"/>
    <property type="molecule type" value="Genomic_DNA"/>
</dbReference>
<evidence type="ECO:0000313" key="9">
    <source>
        <dbReference type="EMBL" id="ORY62724.1"/>
    </source>
</evidence>
<dbReference type="SUPFAM" id="SSF51905">
    <property type="entry name" value="FAD/NAD(P)-binding domain"/>
    <property type="match status" value="1"/>
</dbReference>
<comment type="similarity">
    <text evidence="2">Belongs to the GMC oxidoreductase family.</text>
</comment>
<keyword evidence="3" id="KW-0285">Flavoprotein</keyword>
<dbReference type="GO" id="GO:0050660">
    <property type="term" value="F:flavin adenine dinucleotide binding"/>
    <property type="evidence" value="ECO:0007669"/>
    <property type="project" value="InterPro"/>
</dbReference>
<dbReference type="PANTHER" id="PTHR11552">
    <property type="entry name" value="GLUCOSE-METHANOL-CHOLINE GMC OXIDOREDUCTASE"/>
    <property type="match status" value="1"/>
</dbReference>